<feature type="region of interest" description="Disordered" evidence="1">
    <location>
        <begin position="35"/>
        <end position="80"/>
    </location>
</feature>
<comment type="caution">
    <text evidence="3">The sequence shown here is derived from an EMBL/GenBank/DDBJ whole genome shotgun (WGS) entry which is preliminary data.</text>
</comment>
<keyword evidence="2" id="KW-0732">Signal</keyword>
<protein>
    <recommendedName>
        <fullName evidence="5">RcnB family protein</fullName>
    </recommendedName>
</protein>
<feature type="chain" id="PRO_5037698117" description="RcnB family protein" evidence="2">
    <location>
        <begin position="32"/>
        <end position="157"/>
    </location>
</feature>
<accession>A0A969W4W7</accession>
<reference evidence="3" key="1">
    <citation type="submission" date="2020-03" db="EMBL/GenBank/DDBJ databases">
        <title>Solimonas marina sp. nov., isolated from deep seawater of the Pacific Ocean.</title>
        <authorList>
            <person name="Liu X."/>
            <person name="Lai Q."/>
            <person name="Sun F."/>
            <person name="Gai Y."/>
            <person name="Li G."/>
            <person name="Shao Z."/>
        </authorList>
    </citation>
    <scope>NUCLEOTIDE SEQUENCE</scope>
    <source>
        <strain evidence="3">C16B3</strain>
    </source>
</reference>
<evidence type="ECO:0008006" key="5">
    <source>
        <dbReference type="Google" id="ProtNLM"/>
    </source>
</evidence>
<sequence>MRTKTHKLSIKLAAAGLLTAATVIAVPAAFADDHGRGPDRGHVESHGNTHSNGHDNRGNSDRGNVRHDDGRNDRGRTQTRVVHDTRVVYRDSHPAFYRGHTIPASYRREIRPVPTQYRAYVPAVPRGYAVGYYQGYTVVYDPATYLIASVVNLLAYH</sequence>
<keyword evidence="4" id="KW-1185">Reference proteome</keyword>
<evidence type="ECO:0000256" key="2">
    <source>
        <dbReference type="SAM" id="SignalP"/>
    </source>
</evidence>
<dbReference type="Proteomes" id="UP000653472">
    <property type="component" value="Unassembled WGS sequence"/>
</dbReference>
<evidence type="ECO:0000313" key="4">
    <source>
        <dbReference type="Proteomes" id="UP000653472"/>
    </source>
</evidence>
<organism evidence="3 4">
    <name type="scientific">Solimonas marina</name>
    <dbReference type="NCBI Taxonomy" id="2714601"/>
    <lineage>
        <taxon>Bacteria</taxon>
        <taxon>Pseudomonadati</taxon>
        <taxon>Pseudomonadota</taxon>
        <taxon>Gammaproteobacteria</taxon>
        <taxon>Nevskiales</taxon>
        <taxon>Nevskiaceae</taxon>
        <taxon>Solimonas</taxon>
    </lineage>
</organism>
<feature type="signal peptide" evidence="2">
    <location>
        <begin position="1"/>
        <end position="31"/>
    </location>
</feature>
<gene>
    <name evidence="3" type="ORF">G7Y82_00330</name>
</gene>
<dbReference type="AlphaFoldDB" id="A0A969W4W7"/>
<evidence type="ECO:0000256" key="1">
    <source>
        <dbReference type="SAM" id="MobiDB-lite"/>
    </source>
</evidence>
<proteinExistence type="predicted"/>
<evidence type="ECO:0000313" key="3">
    <source>
        <dbReference type="EMBL" id="NKF20741.1"/>
    </source>
</evidence>
<name>A0A969W4W7_9GAMM</name>
<dbReference type="EMBL" id="JAAVXB010000001">
    <property type="protein sequence ID" value="NKF20741.1"/>
    <property type="molecule type" value="Genomic_DNA"/>
</dbReference>
<dbReference type="RefSeq" id="WP_168146008.1">
    <property type="nucleotide sequence ID" value="NZ_JAAVXB010000001.1"/>
</dbReference>